<dbReference type="Proteomes" id="UP000037923">
    <property type="component" value="Unassembled WGS sequence"/>
</dbReference>
<protein>
    <submittedName>
        <fullName evidence="3">Putative mitochondrial kinetoplast polyadenylation/uridylation factor 2</fullName>
    </submittedName>
</protein>
<feature type="region of interest" description="Disordered" evidence="1">
    <location>
        <begin position="494"/>
        <end position="537"/>
    </location>
</feature>
<name>A0A0N1J599_LEPPY</name>
<feature type="region of interest" description="Disordered" evidence="1">
    <location>
        <begin position="406"/>
        <end position="428"/>
    </location>
</feature>
<dbReference type="EMBL" id="LGTL01000002">
    <property type="protein sequence ID" value="KPA84642.1"/>
    <property type="molecule type" value="Genomic_DNA"/>
</dbReference>
<evidence type="ECO:0000256" key="1">
    <source>
        <dbReference type="SAM" id="MobiDB-lite"/>
    </source>
</evidence>
<feature type="compositionally biased region" description="Basic and acidic residues" evidence="1">
    <location>
        <begin position="521"/>
        <end position="533"/>
    </location>
</feature>
<dbReference type="AlphaFoldDB" id="A0A0N1J599"/>
<evidence type="ECO:0000313" key="3">
    <source>
        <dbReference type="EMBL" id="KPA84641.1"/>
    </source>
</evidence>
<dbReference type="Gene3D" id="1.25.40.10">
    <property type="entry name" value="Tetratricopeptide repeat domain"/>
    <property type="match status" value="1"/>
</dbReference>
<proteinExistence type="predicted"/>
<sequence length="766" mass="83619">MPALFFIARFLPVLPAGSPAYTHIHRLCTSGAAPQQPAPTQPAAGGAVGIAAAASSASARTSPTPFDLGLNFATMDFEAVARATHTAIARERGVGVSALSSQRDQEFDAKLERQGEQSTVQRVNPLPVVSPVPQTAPNVGFSTSYHNNVAQTTIAAAAGGGRGFARESPVTATASRRGNGSSAHYSLHDMLKDCMMDGNWAKAYKLFTNAVNQACRQVLIPTSRGRAGSGAAFPAQTSSTSEQVDPAREAECFAALKKMLVALPPATSARRININNLRGIARWNGAHYYMLWKCLLEAGRLEEVLKVWSVMQQIGFAGYQMEEKTGNTLMALLRRTSRTLEQATTQMVSSTVRSAENFTARVEREKEIRRQLVKDLEQVATTRHFHLIGSNRRTAESIRIAEALQRVDDEGEDPGDADGATAAASVDPEESVIAVGDFNGLLRRSRAMESSQRVLRMMAKLNLEMESSTFASLIASLHNPQYVLEGHTAEELQSHVPANSPPSHHGTNESTNATAATSLSERGDAADKVEGNADTKSQYEAYKQERVETALRWFFQCPKPRRDADVYNELLYLLRAKSHWKDFDRALVELRGNAVVSPDEWPETTPERSSPAVLPGCVSAAATSAGASPSSLQPPPPTDASPVILPPRWATPPNGKTYELLIQRARYVHQWDVMWALYEEMVSGRVRGTTRLYEVLLSEAYRHPPRTLHGVMVKGSGDGESCESSEVLLRLYEELRRNGGDVHSLKGVMSVVNAWSKSRAKMNRWE</sequence>
<dbReference type="InterPro" id="IPR011990">
    <property type="entry name" value="TPR-like_helical_dom_sf"/>
</dbReference>
<dbReference type="GeneID" id="26901455"/>
<organism evidence="3 4">
    <name type="scientific">Leptomonas pyrrhocoris</name>
    <name type="common">Firebug parasite</name>
    <dbReference type="NCBI Taxonomy" id="157538"/>
    <lineage>
        <taxon>Eukaryota</taxon>
        <taxon>Discoba</taxon>
        <taxon>Euglenozoa</taxon>
        <taxon>Kinetoplastea</taxon>
        <taxon>Metakinetoplastina</taxon>
        <taxon>Trypanosomatida</taxon>
        <taxon>Trypanosomatidae</taxon>
        <taxon>Leishmaniinae</taxon>
        <taxon>Leptomonas</taxon>
    </lineage>
</organism>
<keyword evidence="2" id="KW-0732">Signal</keyword>
<gene>
    <name evidence="3" type="ORF">ABB37_01160</name>
</gene>
<dbReference type="RefSeq" id="XP_015663079.1">
    <property type="nucleotide sequence ID" value="XM_015797559.1"/>
</dbReference>
<dbReference type="VEuPathDB" id="TriTrypDB:LpyrH10_02_1340"/>
<dbReference type="EMBL" id="LGTL01000002">
    <property type="protein sequence ID" value="KPA84641.1"/>
    <property type="molecule type" value="Genomic_DNA"/>
</dbReference>
<comment type="caution">
    <text evidence="3">The sequence shown here is derived from an EMBL/GenBank/DDBJ whole genome shotgun (WGS) entry which is preliminary data.</text>
</comment>
<reference evidence="3 4" key="1">
    <citation type="submission" date="2015-07" db="EMBL/GenBank/DDBJ databases">
        <title>High-quality genome of monoxenous trypanosomatid Leptomonas pyrrhocoris.</title>
        <authorList>
            <person name="Flegontov P."/>
            <person name="Butenko A."/>
            <person name="Firsov S."/>
            <person name="Vlcek C."/>
            <person name="Logacheva M.D."/>
            <person name="Field M."/>
            <person name="Filatov D."/>
            <person name="Flegontova O."/>
            <person name="Gerasimov E."/>
            <person name="Jackson A.P."/>
            <person name="Kelly S."/>
            <person name="Opperdoes F."/>
            <person name="O'Reilly A."/>
            <person name="Votypka J."/>
            <person name="Yurchenko V."/>
            <person name="Lukes J."/>
        </authorList>
    </citation>
    <scope>NUCLEOTIDE SEQUENCE [LARGE SCALE GENOMIC DNA]</scope>
    <source>
        <strain evidence="3">H10</strain>
    </source>
</reference>
<accession>A0A0N1J599</accession>
<dbReference type="RefSeq" id="XP_015663080.1">
    <property type="nucleotide sequence ID" value="XM_015797560.1"/>
</dbReference>
<feature type="region of interest" description="Disordered" evidence="1">
    <location>
        <begin position="624"/>
        <end position="648"/>
    </location>
</feature>
<evidence type="ECO:0000313" key="4">
    <source>
        <dbReference type="Proteomes" id="UP000037923"/>
    </source>
</evidence>
<feature type="signal peptide" evidence="2">
    <location>
        <begin position="1"/>
        <end position="16"/>
    </location>
</feature>
<evidence type="ECO:0000256" key="2">
    <source>
        <dbReference type="SAM" id="SignalP"/>
    </source>
</evidence>
<dbReference type="EMBL" id="LGTL01000002">
    <property type="protein sequence ID" value="KPA84640.1"/>
    <property type="molecule type" value="Genomic_DNA"/>
</dbReference>
<dbReference type="OrthoDB" id="277625at2759"/>
<feature type="compositionally biased region" description="Low complexity" evidence="1">
    <location>
        <begin position="508"/>
        <end position="520"/>
    </location>
</feature>
<dbReference type="OMA" id="EVMWALY"/>
<dbReference type="RefSeq" id="XP_015663081.1">
    <property type="nucleotide sequence ID" value="XM_015797561.1"/>
</dbReference>
<keyword evidence="4" id="KW-1185">Reference proteome</keyword>
<feature type="chain" id="PRO_5007419031" evidence="2">
    <location>
        <begin position="17"/>
        <end position="766"/>
    </location>
</feature>
<dbReference type="CDD" id="cd23675">
    <property type="entry name" value="KPAF2"/>
    <property type="match status" value="1"/>
</dbReference>